<feature type="binding site" evidence="13">
    <location>
        <begin position="147"/>
        <end position="149"/>
    </location>
    <ligand>
        <name>substrate</name>
    </ligand>
</feature>
<keyword evidence="17" id="KW-1185">Reference proteome</keyword>
<dbReference type="PIRSF" id="PIRSF006250">
    <property type="entry name" value="NadC_ModD"/>
    <property type="match status" value="1"/>
</dbReference>
<dbReference type="InterPro" id="IPR004393">
    <property type="entry name" value="NadC"/>
</dbReference>
<dbReference type="InterPro" id="IPR022412">
    <property type="entry name" value="Quinolinate_PRibosylTrfase_N"/>
</dbReference>
<dbReference type="Pfam" id="PF01729">
    <property type="entry name" value="QRPTase_C"/>
    <property type="match status" value="1"/>
</dbReference>
<organism evidence="16 17">
    <name type="scientific">Allocoleopsis franciscana PCC 7113</name>
    <dbReference type="NCBI Taxonomy" id="1173027"/>
    <lineage>
        <taxon>Bacteria</taxon>
        <taxon>Bacillati</taxon>
        <taxon>Cyanobacteriota</taxon>
        <taxon>Cyanophyceae</taxon>
        <taxon>Coleofasciculales</taxon>
        <taxon>Coleofasciculaceae</taxon>
        <taxon>Allocoleopsis</taxon>
        <taxon>Allocoleopsis franciscana</taxon>
    </lineage>
</organism>
<comment type="catalytic activity">
    <reaction evidence="10">
        <text>nicotinate beta-D-ribonucleotide + CO2 + diphosphate = quinolinate + 5-phospho-alpha-D-ribose 1-diphosphate + 2 H(+)</text>
        <dbReference type="Rhea" id="RHEA:12733"/>
        <dbReference type="ChEBI" id="CHEBI:15378"/>
        <dbReference type="ChEBI" id="CHEBI:16526"/>
        <dbReference type="ChEBI" id="CHEBI:29959"/>
        <dbReference type="ChEBI" id="CHEBI:33019"/>
        <dbReference type="ChEBI" id="CHEBI:57502"/>
        <dbReference type="ChEBI" id="CHEBI:58017"/>
        <dbReference type="EC" id="2.4.2.19"/>
    </reaction>
</comment>
<feature type="binding site" evidence="13">
    <location>
        <position position="232"/>
    </location>
    <ligand>
        <name>substrate</name>
    </ligand>
</feature>
<feature type="binding site" evidence="13">
    <location>
        <begin position="279"/>
        <end position="281"/>
    </location>
    <ligand>
        <name>substrate</name>
    </ligand>
</feature>
<dbReference type="STRING" id="1173027.Mic7113_2515"/>
<evidence type="ECO:0000256" key="7">
    <source>
        <dbReference type="ARBA" id="ARBA00022676"/>
    </source>
</evidence>
<feature type="binding site" evidence="13">
    <location>
        <begin position="258"/>
        <end position="260"/>
    </location>
    <ligand>
        <name>substrate</name>
    </ligand>
</feature>
<evidence type="ECO:0000256" key="12">
    <source>
        <dbReference type="PIRNR" id="PIRNR006250"/>
    </source>
</evidence>
<dbReference type="HOGENOM" id="CLU_039622_0_1_3"/>
<dbReference type="eggNOG" id="COG0157">
    <property type="taxonomic scope" value="Bacteria"/>
</dbReference>
<evidence type="ECO:0000313" key="17">
    <source>
        <dbReference type="Proteomes" id="UP000010471"/>
    </source>
</evidence>
<dbReference type="CDD" id="cd01572">
    <property type="entry name" value="QPRTase"/>
    <property type="match status" value="1"/>
</dbReference>
<dbReference type="UniPathway" id="UPA00253">
    <property type="reaction ID" value="UER00331"/>
</dbReference>
<dbReference type="GO" id="GO:0004514">
    <property type="term" value="F:nicotinate-nucleotide diphosphorylase (carboxylating) activity"/>
    <property type="evidence" value="ECO:0007669"/>
    <property type="project" value="UniProtKB-EC"/>
</dbReference>
<accession>K9WET3</accession>
<dbReference type="InterPro" id="IPR027277">
    <property type="entry name" value="NadC/ModD"/>
</dbReference>
<reference evidence="16 17" key="1">
    <citation type="submission" date="2012-06" db="EMBL/GenBank/DDBJ databases">
        <title>Finished chromosome of genome of Microcoleus sp. PCC 7113.</title>
        <authorList>
            <consortium name="US DOE Joint Genome Institute"/>
            <person name="Gugger M."/>
            <person name="Coursin T."/>
            <person name="Rippka R."/>
            <person name="Tandeau De Marsac N."/>
            <person name="Huntemann M."/>
            <person name="Wei C.-L."/>
            <person name="Han J."/>
            <person name="Detter J.C."/>
            <person name="Han C."/>
            <person name="Tapia R."/>
            <person name="Chen A."/>
            <person name="Kyrpides N."/>
            <person name="Mavromatis K."/>
            <person name="Markowitz V."/>
            <person name="Szeto E."/>
            <person name="Ivanova N."/>
            <person name="Pagani I."/>
            <person name="Pati A."/>
            <person name="Goodwin L."/>
            <person name="Nordberg H.P."/>
            <person name="Cantor M.N."/>
            <person name="Hua S.X."/>
            <person name="Woyke T."/>
            <person name="Kerfeld C.A."/>
        </authorList>
    </citation>
    <scope>NUCLEOTIDE SEQUENCE [LARGE SCALE GENOMIC DNA]</scope>
    <source>
        <strain evidence="16 17">PCC 7113</strain>
    </source>
</reference>
<dbReference type="OrthoDB" id="9782546at2"/>
<evidence type="ECO:0000256" key="9">
    <source>
        <dbReference type="ARBA" id="ARBA00033102"/>
    </source>
</evidence>
<feature type="binding site" evidence="13">
    <location>
        <position position="171"/>
    </location>
    <ligand>
        <name>substrate</name>
    </ligand>
</feature>
<evidence type="ECO:0000259" key="14">
    <source>
        <dbReference type="Pfam" id="PF01729"/>
    </source>
</evidence>
<gene>
    <name evidence="16" type="ORF">Mic7113_2515</name>
</gene>
<dbReference type="EMBL" id="CP003630">
    <property type="protein sequence ID" value="AFZ18311.1"/>
    <property type="molecule type" value="Genomic_DNA"/>
</dbReference>
<dbReference type="Gene3D" id="3.90.1170.20">
    <property type="entry name" value="Quinolinate phosphoribosyl transferase, N-terminal domain"/>
    <property type="match status" value="1"/>
</dbReference>
<keyword evidence="6" id="KW-0662">Pyridine nucleotide biosynthesis</keyword>
<name>K9WET3_9CYAN</name>
<dbReference type="Gene3D" id="3.20.20.70">
    <property type="entry name" value="Aldolase class I"/>
    <property type="match status" value="1"/>
</dbReference>
<comment type="similarity">
    <text evidence="3 12">Belongs to the NadC/ModD family.</text>
</comment>
<evidence type="ECO:0000256" key="6">
    <source>
        <dbReference type="ARBA" id="ARBA00022642"/>
    </source>
</evidence>
<comment type="subunit">
    <text evidence="4">Hexamer formed by 3 homodimers.</text>
</comment>
<feature type="domain" description="Quinolinate phosphoribosyl transferase C-terminal" evidence="14">
    <location>
        <begin position="126"/>
        <end position="294"/>
    </location>
</feature>
<comment type="function">
    <text evidence="1">Involved in the catabolism of quinolinic acid (QA).</text>
</comment>
<feature type="domain" description="Quinolinate phosphoribosyl transferase N-terminal" evidence="15">
    <location>
        <begin position="31"/>
        <end position="122"/>
    </location>
</feature>
<protein>
    <recommendedName>
        <fullName evidence="11">Probable nicotinate-nucleotide pyrophosphorylase [carboxylating]</fullName>
        <ecNumber evidence="5">2.4.2.19</ecNumber>
    </recommendedName>
    <alternativeName>
        <fullName evidence="9">Quinolinate phosphoribosyltransferase [decarboxylating]</fullName>
    </alternativeName>
</protein>
<evidence type="ECO:0000259" key="15">
    <source>
        <dbReference type="Pfam" id="PF02749"/>
    </source>
</evidence>
<keyword evidence="7 12" id="KW-0328">Glycosyltransferase</keyword>
<dbReference type="KEGG" id="mic:Mic7113_2515"/>
<evidence type="ECO:0000256" key="11">
    <source>
        <dbReference type="ARBA" id="ARBA00069173"/>
    </source>
</evidence>
<dbReference type="InterPro" id="IPR036068">
    <property type="entry name" value="Nicotinate_pribotase-like_C"/>
</dbReference>
<dbReference type="GO" id="GO:0009435">
    <property type="term" value="P:NAD+ biosynthetic process"/>
    <property type="evidence" value="ECO:0007669"/>
    <property type="project" value="UniProtKB-UniPathway"/>
</dbReference>
<dbReference type="Proteomes" id="UP000010471">
    <property type="component" value="Chromosome"/>
</dbReference>
<proteinExistence type="inferred from homology"/>
<feature type="binding site" evidence="13">
    <location>
        <position position="114"/>
    </location>
    <ligand>
        <name>substrate</name>
    </ligand>
</feature>
<comment type="pathway">
    <text evidence="2">Cofactor biosynthesis; NAD(+) biosynthesis; nicotinate D-ribonucleotide from quinolinate: step 1/1.</text>
</comment>
<evidence type="ECO:0000256" key="13">
    <source>
        <dbReference type="PIRSR" id="PIRSR006250-1"/>
    </source>
</evidence>
<evidence type="ECO:0000256" key="10">
    <source>
        <dbReference type="ARBA" id="ARBA00047445"/>
    </source>
</evidence>
<evidence type="ECO:0000256" key="8">
    <source>
        <dbReference type="ARBA" id="ARBA00022679"/>
    </source>
</evidence>
<feature type="binding site" evidence="13">
    <location>
        <position position="181"/>
    </location>
    <ligand>
        <name>substrate</name>
    </ligand>
</feature>
<dbReference type="SUPFAM" id="SSF51690">
    <property type="entry name" value="Nicotinate/Quinolinate PRTase C-terminal domain-like"/>
    <property type="match status" value="1"/>
</dbReference>
<dbReference type="PANTHER" id="PTHR32179">
    <property type="entry name" value="NICOTINATE-NUCLEOTIDE PYROPHOSPHORYLASE [CARBOXYLATING]"/>
    <property type="match status" value="1"/>
</dbReference>
<evidence type="ECO:0000256" key="3">
    <source>
        <dbReference type="ARBA" id="ARBA00009400"/>
    </source>
</evidence>
<dbReference type="GO" id="GO:0034213">
    <property type="term" value="P:quinolinate catabolic process"/>
    <property type="evidence" value="ECO:0007669"/>
    <property type="project" value="TreeGrafter"/>
</dbReference>
<evidence type="ECO:0000313" key="16">
    <source>
        <dbReference type="EMBL" id="AFZ18311.1"/>
    </source>
</evidence>
<evidence type="ECO:0000256" key="4">
    <source>
        <dbReference type="ARBA" id="ARBA00011218"/>
    </source>
</evidence>
<dbReference type="GO" id="GO:0005737">
    <property type="term" value="C:cytoplasm"/>
    <property type="evidence" value="ECO:0007669"/>
    <property type="project" value="TreeGrafter"/>
</dbReference>
<keyword evidence="8 12" id="KW-0808">Transferase</keyword>
<evidence type="ECO:0000256" key="1">
    <source>
        <dbReference type="ARBA" id="ARBA00003237"/>
    </source>
</evidence>
<dbReference type="InterPro" id="IPR002638">
    <property type="entry name" value="Quinolinate_PRibosylTrfase_C"/>
</dbReference>
<dbReference type="FunFam" id="3.90.1170.20:FF:000001">
    <property type="entry name" value="Nicotinate-nucleotide diphosphorylase (Carboxylating)"/>
    <property type="match status" value="1"/>
</dbReference>
<dbReference type="PANTHER" id="PTHR32179:SF3">
    <property type="entry name" value="NICOTINATE-NUCLEOTIDE PYROPHOSPHORYLASE [CARBOXYLATING]"/>
    <property type="match status" value="1"/>
</dbReference>
<dbReference type="InterPro" id="IPR013785">
    <property type="entry name" value="Aldolase_TIM"/>
</dbReference>
<sequence>MKTSTAVLPPFLVLDGLLNGWLLEDIGRGDRTTASLFASGSQTAKAQWIAKESGVIAGLPIAARVFQLLNPQVQFIPLIEEGSWCESLPEMPSERRPVIATIEGPLDALLTGERVALNLAMGLSGIATLTHKYVAQIADLPTQLVDTRKTTPGLRLLEKYATQVGGAVNHRMGLDDGVMIKDNHIAAAGGIGNAITQIRDRIPYPLTIEVETETLAQVREALEHQADIIMLDNMPLEMMRQAVQIIRENNNRIKIEASGNITLETIRAVAETGVDYISSSAPITRSPWLDLSMRISR</sequence>
<evidence type="ECO:0000256" key="2">
    <source>
        <dbReference type="ARBA" id="ARBA00004893"/>
    </source>
</evidence>
<dbReference type="RefSeq" id="WP_015182460.1">
    <property type="nucleotide sequence ID" value="NC_019738.1"/>
</dbReference>
<dbReference type="EC" id="2.4.2.19" evidence="5"/>
<dbReference type="PATRIC" id="fig|1173027.3.peg.2753"/>
<dbReference type="InterPro" id="IPR037128">
    <property type="entry name" value="Quinolinate_PRibosylTase_N_sf"/>
</dbReference>
<dbReference type="SUPFAM" id="SSF54675">
    <property type="entry name" value="Nicotinate/Quinolinate PRTase N-terminal domain-like"/>
    <property type="match status" value="1"/>
</dbReference>
<dbReference type="AlphaFoldDB" id="K9WET3"/>
<dbReference type="FunFam" id="3.20.20.70:FF:000030">
    <property type="entry name" value="Nicotinate-nucleotide pyrophosphorylase, carboxylating"/>
    <property type="match status" value="1"/>
</dbReference>
<dbReference type="Pfam" id="PF02749">
    <property type="entry name" value="QRPTase_N"/>
    <property type="match status" value="1"/>
</dbReference>
<dbReference type="NCBIfam" id="TIGR00078">
    <property type="entry name" value="nadC"/>
    <property type="match status" value="1"/>
</dbReference>
<feature type="binding site" evidence="13">
    <location>
        <position position="211"/>
    </location>
    <ligand>
        <name>substrate</name>
    </ligand>
</feature>
<evidence type="ECO:0000256" key="5">
    <source>
        <dbReference type="ARBA" id="ARBA00011944"/>
    </source>
</evidence>